<feature type="region of interest" description="Disordered" evidence="1">
    <location>
        <begin position="22"/>
        <end position="81"/>
    </location>
</feature>
<feature type="compositionally biased region" description="Low complexity" evidence="1">
    <location>
        <begin position="38"/>
        <end position="49"/>
    </location>
</feature>
<feature type="compositionally biased region" description="Basic and acidic residues" evidence="1">
    <location>
        <begin position="339"/>
        <end position="356"/>
    </location>
</feature>
<accession>A0A086T706</accession>
<feature type="compositionally biased region" description="Basic residues" evidence="1">
    <location>
        <begin position="357"/>
        <end position="368"/>
    </location>
</feature>
<protein>
    <submittedName>
        <fullName evidence="2">Uncharacterized protein</fullName>
    </submittedName>
</protein>
<comment type="caution">
    <text evidence="2">The sequence shown here is derived from an EMBL/GenBank/DDBJ whole genome shotgun (WGS) entry which is preliminary data.</text>
</comment>
<name>A0A086T706_HAPC1</name>
<feature type="compositionally biased region" description="Basic and acidic residues" evidence="1">
    <location>
        <begin position="385"/>
        <end position="411"/>
    </location>
</feature>
<dbReference type="STRING" id="857340.A0A086T706"/>
<proteinExistence type="predicted"/>
<evidence type="ECO:0000256" key="1">
    <source>
        <dbReference type="SAM" id="MobiDB-lite"/>
    </source>
</evidence>
<feature type="compositionally biased region" description="Basic residues" evidence="1">
    <location>
        <begin position="58"/>
        <end position="71"/>
    </location>
</feature>
<sequence>MGGKRPWARTCPQNHFPSSCLAVSPLRPLTTPSSTYKTSSRPLPPTSSTWISSSHVKTLSRRRSTSHHRREPHTTSDLPDNTDLCLTSTGVIFRANKKAPSLRIVVEESHSPIPQRDTTIIATPPRPERRCPSSSARAPRPLIIHYEPPTTHRHTFTTDAAAKMCVTNEYSYVYPDGRREKLPRQTTLCPASRHGAPCVNNVTYKYPAQEVPFPGQQASSAPAGPSPYLSAYHTFPPTPTYTPRSSTPNYRSGDESDRSASRTKAKSQRAPTVYINGQKVYDSSSSSTSPPPPSSRRRVGERVVLGDGPPSPRTPSSPSSPYLDDPRRQSFTSSSRRPIIVDDRNSRVEIDIVETPRRHHKKEHKRHGSSSSYNSHSSYDEDYDDERRRRRDAEREARRQAQYDARMRDRIAQANVEISRRPPVPMPPAPPRRSDSTTAQAGSSRDREAELVDAVRRMDIRERRHERRERDAEYEAQRQRLMERMTPRRAVSVGGRQRERVVYPDGTYRWE</sequence>
<keyword evidence="3" id="KW-1185">Reference proteome</keyword>
<feature type="region of interest" description="Disordered" evidence="1">
    <location>
        <begin position="116"/>
        <end position="136"/>
    </location>
</feature>
<reference evidence="3" key="1">
    <citation type="journal article" date="2014" name="Genome Announc.">
        <title>Genome sequence and annotation of Acremonium chrysogenum, producer of the beta-lactam antibiotic cephalosporin C.</title>
        <authorList>
            <person name="Terfehr D."/>
            <person name="Dahlmann T.A."/>
            <person name="Specht T."/>
            <person name="Zadra I."/>
            <person name="Kuernsteiner H."/>
            <person name="Kueck U."/>
        </authorList>
    </citation>
    <scope>NUCLEOTIDE SEQUENCE [LARGE SCALE GENOMIC DNA]</scope>
    <source>
        <strain evidence="3">ATCC 11550 / CBS 779.69 / DSM 880 / IAM 14645 / JCM 23072 / IMI 49137</strain>
    </source>
</reference>
<evidence type="ECO:0000313" key="3">
    <source>
        <dbReference type="Proteomes" id="UP000029964"/>
    </source>
</evidence>
<dbReference type="OrthoDB" id="3439480at2759"/>
<gene>
    <name evidence="2" type="ORF">ACRE_040740</name>
</gene>
<feature type="region of interest" description="Disordered" evidence="1">
    <location>
        <begin position="213"/>
        <end position="496"/>
    </location>
</feature>
<dbReference type="EMBL" id="JPKY01000037">
    <property type="protein sequence ID" value="KFH45138.1"/>
    <property type="molecule type" value="Genomic_DNA"/>
</dbReference>
<dbReference type="AlphaFoldDB" id="A0A086T706"/>
<feature type="compositionally biased region" description="Basic and acidic residues" evidence="1">
    <location>
        <begin position="444"/>
        <end position="486"/>
    </location>
</feature>
<dbReference type="Proteomes" id="UP000029964">
    <property type="component" value="Unassembled WGS sequence"/>
</dbReference>
<evidence type="ECO:0000313" key="2">
    <source>
        <dbReference type="EMBL" id="KFH45138.1"/>
    </source>
</evidence>
<feature type="compositionally biased region" description="Pro residues" evidence="1">
    <location>
        <begin position="422"/>
        <end position="431"/>
    </location>
</feature>
<organism evidence="2 3">
    <name type="scientific">Hapsidospora chrysogenum (strain ATCC 11550 / CBS 779.69 / DSM 880 / IAM 14645 / JCM 23072 / IMI 49137)</name>
    <name type="common">Acremonium chrysogenum</name>
    <dbReference type="NCBI Taxonomy" id="857340"/>
    <lineage>
        <taxon>Eukaryota</taxon>
        <taxon>Fungi</taxon>
        <taxon>Dikarya</taxon>
        <taxon>Ascomycota</taxon>
        <taxon>Pezizomycotina</taxon>
        <taxon>Sordariomycetes</taxon>
        <taxon>Hypocreomycetidae</taxon>
        <taxon>Hypocreales</taxon>
        <taxon>Bionectriaceae</taxon>
        <taxon>Hapsidospora</taxon>
    </lineage>
</organism>
<dbReference type="HOGENOM" id="CLU_038179_0_0_1"/>